<dbReference type="OrthoDB" id="1301202at2759"/>
<name>A0A9J5YBW0_SOLCO</name>
<feature type="region of interest" description="Disordered" evidence="1">
    <location>
        <begin position="1"/>
        <end position="23"/>
    </location>
</feature>
<evidence type="ECO:0000313" key="5">
    <source>
        <dbReference type="Proteomes" id="UP000824120"/>
    </source>
</evidence>
<feature type="transmembrane region" description="Helical" evidence="2">
    <location>
        <begin position="127"/>
        <end position="150"/>
    </location>
</feature>
<keyword evidence="2" id="KW-0812">Transmembrane</keyword>
<dbReference type="Pfam" id="PF08268">
    <property type="entry name" value="FBA_3"/>
    <property type="match status" value="1"/>
</dbReference>
<dbReference type="Proteomes" id="UP000824120">
    <property type="component" value="Chromosome 7"/>
</dbReference>
<evidence type="ECO:0000313" key="4">
    <source>
        <dbReference type="EMBL" id="KAG5597613.1"/>
    </source>
</evidence>
<sequence length="159" mass="18682">MDAKNPSSAISRTSHFPKPQRRNQNEVHVRVIANEEVGFSRHSDQFVYISNPLLGEYVKLNMPKWDKRIHDVVYGFCSSQASRQYKVLRSVQYREVTELEVYTLGVDENWRILAFWEKVHFLTGDHLAMSLLMVLFIGLRIIMLLLWSAFTPSILRQKR</sequence>
<feature type="domain" description="F-box associated beta-propeller type 3" evidence="3">
    <location>
        <begin position="39"/>
        <end position="115"/>
    </location>
</feature>
<protein>
    <recommendedName>
        <fullName evidence="3">F-box associated beta-propeller type 3 domain-containing protein</fullName>
    </recommendedName>
</protein>
<accession>A0A9J5YBW0</accession>
<keyword evidence="2" id="KW-0472">Membrane</keyword>
<evidence type="ECO:0000256" key="1">
    <source>
        <dbReference type="SAM" id="MobiDB-lite"/>
    </source>
</evidence>
<keyword evidence="5" id="KW-1185">Reference proteome</keyword>
<organism evidence="4 5">
    <name type="scientific">Solanum commersonii</name>
    <name type="common">Commerson's wild potato</name>
    <name type="synonym">Commerson's nightshade</name>
    <dbReference type="NCBI Taxonomy" id="4109"/>
    <lineage>
        <taxon>Eukaryota</taxon>
        <taxon>Viridiplantae</taxon>
        <taxon>Streptophyta</taxon>
        <taxon>Embryophyta</taxon>
        <taxon>Tracheophyta</taxon>
        <taxon>Spermatophyta</taxon>
        <taxon>Magnoliopsida</taxon>
        <taxon>eudicotyledons</taxon>
        <taxon>Gunneridae</taxon>
        <taxon>Pentapetalae</taxon>
        <taxon>asterids</taxon>
        <taxon>lamiids</taxon>
        <taxon>Solanales</taxon>
        <taxon>Solanaceae</taxon>
        <taxon>Solanoideae</taxon>
        <taxon>Solaneae</taxon>
        <taxon>Solanum</taxon>
    </lineage>
</organism>
<evidence type="ECO:0000259" key="3">
    <source>
        <dbReference type="Pfam" id="PF08268"/>
    </source>
</evidence>
<comment type="caution">
    <text evidence="4">The sequence shown here is derived from an EMBL/GenBank/DDBJ whole genome shotgun (WGS) entry which is preliminary data.</text>
</comment>
<dbReference type="InterPro" id="IPR013187">
    <property type="entry name" value="F-box-assoc_dom_typ3"/>
</dbReference>
<reference evidence="4 5" key="1">
    <citation type="submission" date="2020-09" db="EMBL/GenBank/DDBJ databases">
        <title>De no assembly of potato wild relative species, Solanum commersonii.</title>
        <authorList>
            <person name="Cho K."/>
        </authorList>
    </citation>
    <scope>NUCLEOTIDE SEQUENCE [LARGE SCALE GENOMIC DNA]</scope>
    <source>
        <strain evidence="4">LZ3.2</strain>
        <tissue evidence="4">Leaf</tissue>
    </source>
</reference>
<keyword evidence="2" id="KW-1133">Transmembrane helix</keyword>
<proteinExistence type="predicted"/>
<evidence type="ECO:0000256" key="2">
    <source>
        <dbReference type="SAM" id="Phobius"/>
    </source>
</evidence>
<gene>
    <name evidence="4" type="ORF">H5410_038845</name>
</gene>
<feature type="compositionally biased region" description="Polar residues" evidence="1">
    <location>
        <begin position="1"/>
        <end position="14"/>
    </location>
</feature>
<dbReference type="EMBL" id="JACXVP010000007">
    <property type="protein sequence ID" value="KAG5597613.1"/>
    <property type="molecule type" value="Genomic_DNA"/>
</dbReference>
<dbReference type="AlphaFoldDB" id="A0A9J5YBW0"/>